<feature type="compositionally biased region" description="Low complexity" evidence="1">
    <location>
        <begin position="139"/>
        <end position="164"/>
    </location>
</feature>
<dbReference type="EMBL" id="JAMQON010000005">
    <property type="protein sequence ID" value="MDS0261055.1"/>
    <property type="molecule type" value="Genomic_DNA"/>
</dbReference>
<dbReference type="RefSeq" id="WP_310920846.1">
    <property type="nucleotide sequence ID" value="NZ_JAMQON010000005.1"/>
</dbReference>
<proteinExistence type="predicted"/>
<keyword evidence="4" id="KW-1185">Reference proteome</keyword>
<feature type="transmembrane region" description="Helical" evidence="2">
    <location>
        <begin position="261"/>
        <end position="280"/>
    </location>
</feature>
<feature type="transmembrane region" description="Helical" evidence="2">
    <location>
        <begin position="404"/>
        <end position="421"/>
    </location>
</feature>
<dbReference type="Proteomes" id="UP001259659">
    <property type="component" value="Unassembled WGS sequence"/>
</dbReference>
<feature type="compositionally biased region" description="Low complexity" evidence="1">
    <location>
        <begin position="184"/>
        <end position="208"/>
    </location>
</feature>
<keyword evidence="2" id="KW-0472">Membrane</keyword>
<dbReference type="Gene3D" id="1.10.287.110">
    <property type="entry name" value="DnaJ domain"/>
    <property type="match status" value="1"/>
</dbReference>
<reference evidence="3 4" key="1">
    <citation type="submission" date="2022-06" db="EMBL/GenBank/DDBJ databases">
        <title>Haloarcula sp. a new haloarchaeum isolate from saline soil.</title>
        <authorList>
            <person name="Strakova D."/>
            <person name="Galisteo C."/>
            <person name="Sanchez-Porro C."/>
            <person name="Ventosa A."/>
        </authorList>
    </citation>
    <scope>NUCLEOTIDE SEQUENCE [LARGE SCALE GENOMIC DNA]</scope>
    <source>
        <strain evidence="3 4">S1CR25-12</strain>
    </source>
</reference>
<keyword evidence="2" id="KW-1133">Transmembrane helix</keyword>
<feature type="transmembrane region" description="Helical" evidence="2">
    <location>
        <begin position="433"/>
        <end position="455"/>
    </location>
</feature>
<feature type="transmembrane region" description="Helical" evidence="2">
    <location>
        <begin position="373"/>
        <end position="392"/>
    </location>
</feature>
<comment type="caution">
    <text evidence="3">The sequence shown here is derived from an EMBL/GenBank/DDBJ whole genome shotgun (WGS) entry which is preliminary data.</text>
</comment>
<protein>
    <submittedName>
        <fullName evidence="3">J domain-containing protein</fullName>
    </submittedName>
</protein>
<keyword evidence="2" id="KW-0812">Transmembrane</keyword>
<feature type="transmembrane region" description="Helical" evidence="2">
    <location>
        <begin position="329"/>
        <end position="352"/>
    </location>
</feature>
<feature type="compositionally biased region" description="Polar residues" evidence="1">
    <location>
        <begin position="95"/>
        <end position="104"/>
    </location>
</feature>
<name>A0ABU2FGT7_9EURY</name>
<evidence type="ECO:0000256" key="1">
    <source>
        <dbReference type="SAM" id="MobiDB-lite"/>
    </source>
</evidence>
<feature type="region of interest" description="Disordered" evidence="1">
    <location>
        <begin position="86"/>
        <end position="247"/>
    </location>
</feature>
<accession>A0ABU2FGT7</accession>
<gene>
    <name evidence="3" type="ORF">NDI56_16780</name>
</gene>
<organism evidence="3 4">
    <name type="scientific">Haloarcula saliterrae</name>
    <dbReference type="NCBI Taxonomy" id="2950534"/>
    <lineage>
        <taxon>Archaea</taxon>
        <taxon>Methanobacteriati</taxon>
        <taxon>Methanobacteriota</taxon>
        <taxon>Stenosarchaea group</taxon>
        <taxon>Halobacteria</taxon>
        <taxon>Halobacteriales</taxon>
        <taxon>Haloarculaceae</taxon>
        <taxon>Haloarcula</taxon>
    </lineage>
</organism>
<evidence type="ECO:0000256" key="2">
    <source>
        <dbReference type="SAM" id="Phobius"/>
    </source>
</evidence>
<evidence type="ECO:0000313" key="3">
    <source>
        <dbReference type="EMBL" id="MDS0261055.1"/>
    </source>
</evidence>
<sequence>MDRIDVEDATPNAGDYYSRIAAAPDFSAEELQNAADAVYREYQIRARTGDESDISAQIQRVKDAREVLTDPELREQYDIFHRAVPSSRADAYENWQKSETTLSPNAWLRIEDGDSSASESTSQTESETDTTDSSRYKYDTSSPGKSSSSNDSSSGSTSETNSGKSRGGSTRESEASTDTGSERSTSASSTSYSQGGTSSTSGTAYSQGETSGRDSTGGWESSTTQSAGSNEDKTASGFDESEDNGTDSVELTAQTAVTSHLMALVSDGVGGIGIGIGVVIGQLVWVVLAVIMLIAGAIISFFYGILNWFVELLTPISIAVTGGLGSDIYNGSLVLLGVGIVWLTGAIGLFIYEVGLSVFDGDDTDELGSQRHIALRWSLVAVPLVPLLYFFGDLRTIAPETLETSVLGGLFALFFLARVVTVSLDRLFFTSVAVWLAATTTAIGSAHVLLFNMYWTEIGEEFIRIWQNTGLPSTLEFTIQIMLIAGAGLFVLTEVVRGVDYVRD</sequence>
<feature type="transmembrane region" description="Helical" evidence="2">
    <location>
        <begin position="475"/>
        <end position="496"/>
    </location>
</feature>
<feature type="compositionally biased region" description="Low complexity" evidence="1">
    <location>
        <begin position="115"/>
        <end position="125"/>
    </location>
</feature>
<feature type="transmembrane region" description="Helical" evidence="2">
    <location>
        <begin position="287"/>
        <end position="309"/>
    </location>
</feature>
<feature type="compositionally biased region" description="Polar residues" evidence="1">
    <location>
        <begin position="209"/>
        <end position="229"/>
    </location>
</feature>
<dbReference type="InterPro" id="IPR036869">
    <property type="entry name" value="J_dom_sf"/>
</dbReference>
<evidence type="ECO:0000313" key="4">
    <source>
        <dbReference type="Proteomes" id="UP001259659"/>
    </source>
</evidence>
<dbReference type="SUPFAM" id="SSF46565">
    <property type="entry name" value="Chaperone J-domain"/>
    <property type="match status" value="1"/>
</dbReference>